<dbReference type="AlphaFoldDB" id="A0A381P228"/>
<evidence type="ECO:0000313" key="1">
    <source>
        <dbReference type="EMBL" id="SUZ60971.1"/>
    </source>
</evidence>
<gene>
    <name evidence="1" type="ORF">METZ01_LOCUS13825</name>
</gene>
<dbReference type="Pfam" id="PF25594">
    <property type="entry name" value="GldB_lipo"/>
    <property type="match status" value="1"/>
</dbReference>
<reference evidence="1" key="1">
    <citation type="submission" date="2018-05" db="EMBL/GenBank/DDBJ databases">
        <authorList>
            <person name="Lanie J.A."/>
            <person name="Ng W.-L."/>
            <person name="Kazmierczak K.M."/>
            <person name="Andrzejewski T.M."/>
            <person name="Davidsen T.M."/>
            <person name="Wayne K.J."/>
            <person name="Tettelin H."/>
            <person name="Glass J.I."/>
            <person name="Rusch D."/>
            <person name="Podicherti R."/>
            <person name="Tsui H.-C.T."/>
            <person name="Winkler M.E."/>
        </authorList>
    </citation>
    <scope>NUCLEOTIDE SEQUENCE</scope>
</reference>
<evidence type="ECO:0008006" key="2">
    <source>
        <dbReference type="Google" id="ProtNLM"/>
    </source>
</evidence>
<name>A0A381P228_9ZZZZ</name>
<organism evidence="1">
    <name type="scientific">marine metagenome</name>
    <dbReference type="NCBI Taxonomy" id="408172"/>
    <lineage>
        <taxon>unclassified sequences</taxon>
        <taxon>metagenomes</taxon>
        <taxon>ecological metagenomes</taxon>
    </lineage>
</organism>
<dbReference type="InterPro" id="IPR019853">
    <property type="entry name" value="GldB-like"/>
</dbReference>
<proteinExistence type="predicted"/>
<dbReference type="EMBL" id="UINC01000776">
    <property type="protein sequence ID" value="SUZ60971.1"/>
    <property type="molecule type" value="Genomic_DNA"/>
</dbReference>
<sequence>MIFCFFVFVGFLFIYFFKSKSCITPDTLNVKKEIIGNDLTKTFLNLSSKKDFLLFLDSNKNISRTFFEVVNSNNNNLNQQKTDELYLLLSNQYYDSVYFSLQKDFPDISKIFDEINFAIHNFNKESYIKKNPVVNILISGFYNDIVVTHDTINIGIDYFLQLNNRYKPRDFPTYILKRYTPQFLIPTTLISFFSQFNSMDTNDESLLNEMIAFGKLYYVVSKLMPCVDENIILGYDKEEWKVLENTEAFIYSYFIQNELFFEKNHLIKNKYINERPNVFEISPNHPGRIARWLGWKIVKSYIKSNPKTTLEELLYNKDYLNIFYNSTYKPL</sequence>
<protein>
    <recommendedName>
        <fullName evidence="2">Gliding motility lipoprotein GldB</fullName>
    </recommendedName>
</protein>
<accession>A0A381P228</accession>